<evidence type="ECO:0000313" key="1">
    <source>
        <dbReference type="EMBL" id="ADI02175.1"/>
    </source>
</evidence>
<dbReference type="GO" id="GO:0006974">
    <property type="term" value="P:DNA damage response"/>
    <property type="evidence" value="ECO:0007669"/>
    <property type="project" value="TreeGrafter"/>
</dbReference>
<dbReference type="KEGG" id="slp:Slip_1412"/>
<dbReference type="eggNOG" id="COG2968">
    <property type="taxonomic scope" value="Bacteria"/>
</dbReference>
<accession>D7CN90</accession>
<dbReference type="AlphaFoldDB" id="D7CN90"/>
<protein>
    <recommendedName>
        <fullName evidence="3">26 kDa periplasmic immunogenic protein</fullName>
    </recommendedName>
</protein>
<dbReference type="Pfam" id="PF04402">
    <property type="entry name" value="SIMPL"/>
    <property type="match status" value="1"/>
</dbReference>
<keyword evidence="2" id="KW-1185">Reference proteome</keyword>
<dbReference type="PANTHER" id="PTHR34387:SF2">
    <property type="entry name" value="SLR1258 PROTEIN"/>
    <property type="match status" value="1"/>
</dbReference>
<dbReference type="EMBL" id="CP002048">
    <property type="protein sequence ID" value="ADI02175.1"/>
    <property type="molecule type" value="Genomic_DNA"/>
</dbReference>
<proteinExistence type="predicted"/>
<dbReference type="Proteomes" id="UP000000378">
    <property type="component" value="Chromosome"/>
</dbReference>
<dbReference type="Gene3D" id="3.30.110.170">
    <property type="entry name" value="Protein of unknown function (DUF541), domain 1"/>
    <property type="match status" value="1"/>
</dbReference>
<gene>
    <name evidence="1" type="ordered locus">Slip_1412</name>
</gene>
<name>D7CN90_SYNLT</name>
<dbReference type="InterPro" id="IPR007497">
    <property type="entry name" value="SIMPL/DUF541"/>
</dbReference>
<dbReference type="Gene3D" id="3.30.70.2970">
    <property type="entry name" value="Protein of unknown function (DUF541), domain 2"/>
    <property type="match status" value="1"/>
</dbReference>
<reference evidence="1 2" key="2">
    <citation type="journal article" date="2010" name="Stand. Genomic Sci.">
        <title>Complete genome sequence of Syntrophothermus lipocalidus type strain (TGB-C1).</title>
        <authorList>
            <person name="Djao O.D."/>
            <person name="Zhang X."/>
            <person name="Lucas S."/>
            <person name="Lapidus A."/>
            <person name="Del Rio T.G."/>
            <person name="Nolan M."/>
            <person name="Tice H."/>
            <person name="Cheng J.F."/>
            <person name="Han C."/>
            <person name="Tapia R."/>
            <person name="Goodwin L."/>
            <person name="Pitluck S."/>
            <person name="Liolios K."/>
            <person name="Ivanova N."/>
            <person name="Mavromatis K."/>
            <person name="Mikhailova N."/>
            <person name="Ovchinnikova G."/>
            <person name="Pati A."/>
            <person name="Brambilla E."/>
            <person name="Chen A."/>
            <person name="Palaniappan K."/>
            <person name="Land M."/>
            <person name="Hauser L."/>
            <person name="Chang Y.J."/>
            <person name="Jeffries C.D."/>
            <person name="Rohde M."/>
            <person name="Sikorski J."/>
            <person name="Spring S."/>
            <person name="Goker M."/>
            <person name="Detter J.C."/>
            <person name="Woyke T."/>
            <person name="Bristow J."/>
            <person name="Eisen J.A."/>
            <person name="Markowitz V."/>
            <person name="Hugenholtz P."/>
            <person name="Kyrpides N.C."/>
            <person name="Klenk H.P."/>
        </authorList>
    </citation>
    <scope>NUCLEOTIDE SEQUENCE [LARGE SCALE GENOMIC DNA]</scope>
    <source>
        <strain evidence="2">DSM 12680 / TGB-C1</strain>
    </source>
</reference>
<sequence length="250" mass="26362">MRKFHRLTVTTLLLTALLVFIGLCQPQLAPATAETTPPTPTLVVSGLGTVSVAPDEGKVVLAVVTTDKLLAEALDRNTAATNKVVAALTDDGIKSDQIETSNFSVWPQYSYPGENDKDRPPVIVGYQVRNEITVTVQDLARLGKIVDSALKTGANEVVSISYEKQDSSQAVNLALKKACQQANAKAQAIAAALGVQLGRVVSVTESTSSYNPSPPFQALKATSGYGAGDVPIQPGKLQVTATVNITFELK</sequence>
<dbReference type="PANTHER" id="PTHR34387">
    <property type="entry name" value="SLR1258 PROTEIN"/>
    <property type="match status" value="1"/>
</dbReference>
<evidence type="ECO:0008006" key="3">
    <source>
        <dbReference type="Google" id="ProtNLM"/>
    </source>
</evidence>
<dbReference type="InterPro" id="IPR052022">
    <property type="entry name" value="26kDa_periplasmic_antigen"/>
</dbReference>
<organism evidence="1 2">
    <name type="scientific">Syntrophothermus lipocalidus (strain DSM 12680 / TGB-C1)</name>
    <dbReference type="NCBI Taxonomy" id="643648"/>
    <lineage>
        <taxon>Bacteria</taxon>
        <taxon>Bacillati</taxon>
        <taxon>Bacillota</taxon>
        <taxon>Clostridia</taxon>
        <taxon>Eubacteriales</taxon>
        <taxon>Syntrophomonadaceae</taxon>
        <taxon>Syntrophothermus</taxon>
    </lineage>
</organism>
<dbReference type="HOGENOM" id="CLU_080344_1_2_9"/>
<reference evidence="2" key="1">
    <citation type="journal article" date="2010" name="Stand. Genomic Sci.">
        <title>Complete genome sequence of Syntrophothermus lipocalidus type strain (TGB-C1T).</title>
        <authorList>
            <consortium name="US DOE Joint Genome Institute (JGI-PGF)"/>
            <person name="Djao O."/>
            <person name="Zhang X."/>
            <person name="Lucas S."/>
            <person name="Lapidus A."/>
            <person name="Glavina Del Rio T."/>
            <person name="Nolan M."/>
            <person name="Tice H."/>
            <person name="Cheng J."/>
            <person name="Han C."/>
            <person name="Tapia R."/>
            <person name="Goodwin L."/>
            <person name="Pitluck S."/>
            <person name="Liolios K."/>
            <person name="Ivanova N."/>
            <person name="Mavromatis K."/>
            <person name="Mikhailova N."/>
            <person name="Ovchinnikova G."/>
            <person name="Pati A."/>
            <person name="Brambilla E."/>
            <person name="Chen A."/>
            <person name="Palaniappan K."/>
            <person name="Land M."/>
            <person name="Hauser L."/>
            <person name="Chang Y."/>
            <person name="Jeffries C."/>
            <person name="Rohde M."/>
            <person name="Sikorski J."/>
            <person name="Spring S."/>
            <person name="Goker M."/>
            <person name="Detter J."/>
            <person name="Woyke T."/>
            <person name="Bristow J."/>
            <person name="Eisen J."/>
            <person name="Markowitz V."/>
            <person name="Hugenholtz P."/>
            <person name="Kyrpides N."/>
            <person name="Klenk H."/>
        </authorList>
    </citation>
    <scope>NUCLEOTIDE SEQUENCE [LARGE SCALE GENOMIC DNA]</scope>
    <source>
        <strain evidence="2">DSM 12680 / TGB-C1</strain>
    </source>
</reference>
<evidence type="ECO:0000313" key="2">
    <source>
        <dbReference type="Proteomes" id="UP000000378"/>
    </source>
</evidence>
<dbReference type="STRING" id="643648.Slip_1412"/>
<dbReference type="RefSeq" id="WP_013175577.1">
    <property type="nucleotide sequence ID" value="NC_014220.1"/>
</dbReference>